<keyword evidence="3" id="KW-1185">Reference proteome</keyword>
<dbReference type="PANTHER" id="PTHR46532">
    <property type="entry name" value="MALE FERTILITY FACTOR KL5"/>
    <property type="match status" value="1"/>
</dbReference>
<dbReference type="GO" id="GO:0005858">
    <property type="term" value="C:axonemal dynein complex"/>
    <property type="evidence" value="ECO:0007669"/>
    <property type="project" value="TreeGrafter"/>
</dbReference>
<dbReference type="InterPro" id="IPR026983">
    <property type="entry name" value="DHC"/>
</dbReference>
<name>A0A0D8XWX3_DICVI</name>
<evidence type="ECO:0000313" key="2">
    <source>
        <dbReference type="EMBL" id="KJH46846.1"/>
    </source>
</evidence>
<reference evidence="2 3" key="1">
    <citation type="submission" date="2013-11" db="EMBL/GenBank/DDBJ databases">
        <title>Draft genome of the bovine lungworm Dictyocaulus viviparus.</title>
        <authorList>
            <person name="Mitreva M."/>
        </authorList>
    </citation>
    <scope>NUCLEOTIDE SEQUENCE [LARGE SCALE GENOMIC DNA]</scope>
    <source>
        <strain evidence="2 3">HannoverDv2000</strain>
    </source>
</reference>
<feature type="coiled-coil region" evidence="1">
    <location>
        <begin position="8"/>
        <end position="35"/>
    </location>
</feature>
<evidence type="ECO:0000256" key="1">
    <source>
        <dbReference type="SAM" id="Coils"/>
    </source>
</evidence>
<accession>A0A0D8XWX3</accession>
<dbReference type="PANTHER" id="PTHR46532:SF15">
    <property type="entry name" value="CYTOPLASMIC DYNEIN 2 HEAVY CHAIN 1"/>
    <property type="match status" value="1"/>
</dbReference>
<dbReference type="GO" id="GO:0007018">
    <property type="term" value="P:microtubule-based movement"/>
    <property type="evidence" value="ECO:0007669"/>
    <property type="project" value="InterPro"/>
</dbReference>
<dbReference type="STRING" id="29172.A0A0D8XWX3"/>
<evidence type="ECO:0000313" key="3">
    <source>
        <dbReference type="Proteomes" id="UP000053766"/>
    </source>
</evidence>
<dbReference type="GO" id="GO:0045505">
    <property type="term" value="F:dynein intermediate chain binding"/>
    <property type="evidence" value="ECO:0007669"/>
    <property type="project" value="InterPro"/>
</dbReference>
<gene>
    <name evidence="2" type="ORF">DICVIV_07083</name>
</gene>
<sequence length="176" mass="20667">MLKAIEFIKEKRIEYDQLTAQREKLEKECDQFDLKKPEFVILDSIGVDIKEFENNWVIYEEFNTEMQSLADEEWIVFRGTTLEKLRFGDLITVSSNIITNVDQLKALNNKAQGEVTIREAIQELEMWAAQTEFTFAEYRHSNGNNMKVIRDWKESINSFSTVVTILCSRNNCPHVF</sequence>
<protein>
    <submittedName>
        <fullName evidence="2">Uncharacterized protein</fullName>
    </submittedName>
</protein>
<dbReference type="OrthoDB" id="5593012at2759"/>
<dbReference type="GO" id="GO:0051959">
    <property type="term" value="F:dynein light intermediate chain binding"/>
    <property type="evidence" value="ECO:0007669"/>
    <property type="project" value="InterPro"/>
</dbReference>
<dbReference type="AlphaFoldDB" id="A0A0D8XWX3"/>
<dbReference type="Proteomes" id="UP000053766">
    <property type="component" value="Unassembled WGS sequence"/>
</dbReference>
<reference evidence="3" key="2">
    <citation type="journal article" date="2016" name="Sci. Rep.">
        <title>Dictyocaulus viviparus genome, variome and transcriptome elucidate lungworm biology and support future intervention.</title>
        <authorList>
            <person name="McNulty S.N."/>
            <person name="Strube C."/>
            <person name="Rosa B.A."/>
            <person name="Martin J.C."/>
            <person name="Tyagi R."/>
            <person name="Choi Y.J."/>
            <person name="Wang Q."/>
            <person name="Hallsworth Pepin K."/>
            <person name="Zhang X."/>
            <person name="Ozersky P."/>
            <person name="Wilson R.K."/>
            <person name="Sternberg P.W."/>
            <person name="Gasser R.B."/>
            <person name="Mitreva M."/>
        </authorList>
    </citation>
    <scope>NUCLEOTIDE SEQUENCE [LARGE SCALE GENOMIC DNA]</scope>
    <source>
        <strain evidence="3">HannoverDv2000</strain>
    </source>
</reference>
<organism evidence="2 3">
    <name type="scientific">Dictyocaulus viviparus</name>
    <name type="common">Bovine lungworm</name>
    <dbReference type="NCBI Taxonomy" id="29172"/>
    <lineage>
        <taxon>Eukaryota</taxon>
        <taxon>Metazoa</taxon>
        <taxon>Ecdysozoa</taxon>
        <taxon>Nematoda</taxon>
        <taxon>Chromadorea</taxon>
        <taxon>Rhabditida</taxon>
        <taxon>Rhabditina</taxon>
        <taxon>Rhabditomorpha</taxon>
        <taxon>Strongyloidea</taxon>
        <taxon>Metastrongylidae</taxon>
        <taxon>Dictyocaulus</taxon>
    </lineage>
</organism>
<proteinExistence type="predicted"/>
<dbReference type="EMBL" id="KN716332">
    <property type="protein sequence ID" value="KJH46846.1"/>
    <property type="molecule type" value="Genomic_DNA"/>
</dbReference>
<keyword evidence="1" id="KW-0175">Coiled coil</keyword>